<gene>
    <name evidence="1" type="ORF">R1CP_16190</name>
</gene>
<evidence type="ECO:0000313" key="2">
    <source>
        <dbReference type="Proteomes" id="UP000186108"/>
    </source>
</evidence>
<evidence type="ECO:0000313" key="1">
    <source>
        <dbReference type="EMBL" id="ANS27926.1"/>
    </source>
</evidence>
<dbReference type="EMBL" id="CP009111">
    <property type="protein sequence ID" value="ANS27926.1"/>
    <property type="molecule type" value="Genomic_DNA"/>
</dbReference>
<reference evidence="1 2" key="1">
    <citation type="submission" date="2014-07" db="EMBL/GenBank/DDBJ databases">
        <authorList>
            <person name="Zhang J.E."/>
            <person name="Yang H."/>
            <person name="Guo J."/>
            <person name="Deng Z."/>
            <person name="Luo H."/>
            <person name="Luo M."/>
            <person name="Zhao B."/>
        </authorList>
    </citation>
    <scope>NUCLEOTIDE SEQUENCE [LARGE SCALE GENOMIC DNA]</scope>
    <source>
        <strain evidence="1 2">1CP</strain>
    </source>
</reference>
<sequence length="114" mass="12482">MTPSPEVGLDFAREWVEFLDPDNAEHLIAADMTWLPSRWTCVFGTPGCQGIVAGRPDDGCCSLRTRRYRGACIFLKRPGFAGGIGCALPAMALRRGIEPLEVKPDSCRNHCNTS</sequence>
<dbReference type="Proteomes" id="UP000186108">
    <property type="component" value="Chromosome"/>
</dbReference>
<proteinExistence type="predicted"/>
<dbReference type="AlphaFoldDB" id="A0A1B1K5R2"/>
<accession>A0A1B1K5R2</accession>
<organism evidence="1 2">
    <name type="scientific">Rhodococcus opacus</name>
    <name type="common">Nocardia opaca</name>
    <dbReference type="NCBI Taxonomy" id="37919"/>
    <lineage>
        <taxon>Bacteria</taxon>
        <taxon>Bacillati</taxon>
        <taxon>Actinomycetota</taxon>
        <taxon>Actinomycetes</taxon>
        <taxon>Mycobacteriales</taxon>
        <taxon>Nocardiaceae</taxon>
        <taxon>Rhodococcus</taxon>
    </lineage>
</organism>
<name>A0A1B1K5R2_RHOOP</name>
<protein>
    <submittedName>
        <fullName evidence="1">Uncharacterized protein</fullName>
    </submittedName>
</protein>
<dbReference type="PATRIC" id="fig|37919.13.peg.3342"/>